<dbReference type="PRINTS" id="PR01438">
    <property type="entry name" value="UNVRSLSTRESS"/>
</dbReference>
<proteinExistence type="inferred from homology"/>
<comment type="caution">
    <text evidence="3">The sequence shown here is derived from an EMBL/GenBank/DDBJ whole genome shotgun (WGS) entry which is preliminary data.</text>
</comment>
<reference evidence="3" key="1">
    <citation type="journal article" date="2015" name="Proc. Natl. Acad. Sci. U.S.A.">
        <title>Networks of energetic and metabolic interactions define dynamics in microbial communities.</title>
        <authorList>
            <person name="Embree M."/>
            <person name="Liu J.K."/>
            <person name="Al-Bassam M.M."/>
            <person name="Zengler K."/>
        </authorList>
    </citation>
    <scope>NUCLEOTIDE SEQUENCE</scope>
</reference>
<evidence type="ECO:0000256" key="1">
    <source>
        <dbReference type="ARBA" id="ARBA00008791"/>
    </source>
</evidence>
<dbReference type="Gene3D" id="3.40.50.620">
    <property type="entry name" value="HUPs"/>
    <property type="match status" value="2"/>
</dbReference>
<dbReference type="InterPro" id="IPR014729">
    <property type="entry name" value="Rossmann-like_a/b/a_fold"/>
</dbReference>
<sequence>MTQITNPGRVLVPLDVKESGAKIVSAAEEIARLGAEEIRLLHVAHVRDTLADPKILEYDAEVLGAWKERLIACGAAAVTTEVVSGIPAIEIEERAERDGYSLIVLGSHGRRLLSRVILGSTTEDVLRHATIPILIVRLKIIEAGEETACRLAADRLFSRILYATDFSAYADRCIPCLAWMSRAEPEELAVVHIQDTRHLAGATPEEMAEFDRRDTGRLEALRRQFLEAGFSNVSTVLRTGNAAEEIPALAEELGATLIVLGAKGRHGIAERILGGVTEAVVYRSAGHVLVVR</sequence>
<dbReference type="PANTHER" id="PTHR46268">
    <property type="entry name" value="STRESS RESPONSE PROTEIN NHAX"/>
    <property type="match status" value="1"/>
</dbReference>
<dbReference type="SUPFAM" id="SSF52402">
    <property type="entry name" value="Adenine nucleotide alpha hydrolases-like"/>
    <property type="match status" value="2"/>
</dbReference>
<dbReference type="InterPro" id="IPR006015">
    <property type="entry name" value="Universal_stress_UspA"/>
</dbReference>
<dbReference type="Pfam" id="PF00582">
    <property type="entry name" value="Usp"/>
    <property type="match status" value="2"/>
</dbReference>
<dbReference type="AlphaFoldDB" id="A0A0W8FJ44"/>
<gene>
    <name evidence="3" type="ORF">ASZ90_009495</name>
</gene>
<organism evidence="3">
    <name type="scientific">hydrocarbon metagenome</name>
    <dbReference type="NCBI Taxonomy" id="938273"/>
    <lineage>
        <taxon>unclassified sequences</taxon>
        <taxon>metagenomes</taxon>
        <taxon>ecological metagenomes</taxon>
    </lineage>
</organism>
<dbReference type="CDD" id="cd00293">
    <property type="entry name" value="USP-like"/>
    <property type="match status" value="2"/>
</dbReference>
<name>A0A0W8FJ44_9ZZZZ</name>
<dbReference type="EMBL" id="LNQE01001145">
    <property type="protein sequence ID" value="KUG20769.1"/>
    <property type="molecule type" value="Genomic_DNA"/>
</dbReference>
<dbReference type="InterPro" id="IPR006016">
    <property type="entry name" value="UspA"/>
</dbReference>
<dbReference type="PANTHER" id="PTHR46268:SF6">
    <property type="entry name" value="UNIVERSAL STRESS PROTEIN UP12"/>
    <property type="match status" value="1"/>
</dbReference>
<feature type="domain" description="UspA" evidence="2">
    <location>
        <begin position="157"/>
        <end position="292"/>
    </location>
</feature>
<accession>A0A0W8FJ44</accession>
<feature type="domain" description="UspA" evidence="2">
    <location>
        <begin position="9"/>
        <end position="137"/>
    </location>
</feature>
<protein>
    <recommendedName>
        <fullName evidence="2">UspA domain-containing protein</fullName>
    </recommendedName>
</protein>
<comment type="similarity">
    <text evidence="1">Belongs to the universal stress protein A family.</text>
</comment>
<evidence type="ECO:0000313" key="3">
    <source>
        <dbReference type="EMBL" id="KUG20769.1"/>
    </source>
</evidence>
<evidence type="ECO:0000259" key="2">
    <source>
        <dbReference type="Pfam" id="PF00582"/>
    </source>
</evidence>